<dbReference type="InterPro" id="IPR006685">
    <property type="entry name" value="MscS_channel_2nd"/>
</dbReference>
<sequence length="380" mass="44036">MVELYYESIESYPWLRFVFAFLIICMFLFLRKLFTRYVFAFVLRISRKSQSEVIPNFLLSYQKPLRFFFVTLGLYLALLYLFPADPTAVETRRFDLITTLFRTTIIITIGWGLFNFSGTTSNMFKKLSMRLDGDEDSMLVPFLSRILRAIIIALTLTVVLDTWGFDINGFIAGLGLGGLAFALAAQDTIGNFFGGIIIVTERPFKKGDWIETPTVEGIVEDISFRSTKVRTFSEGLVTVPNSTLAHEPITNWSEMNKRQIAFEIQFPFETPIASLKRSRERIENELKEHEGIDQETIFVRLHDFNQSGIELMFYFFTKTTAWSEWLIVKEEINLRIVEILHEEGVDFALPARDLYVKTHDSLEEIIEDEEHVEGERSREP</sequence>
<dbReference type="EMBL" id="JAFBEC010000014">
    <property type="protein sequence ID" value="MBM7634557.1"/>
    <property type="molecule type" value="Genomic_DNA"/>
</dbReference>
<evidence type="ECO:0000256" key="2">
    <source>
        <dbReference type="ARBA" id="ARBA00008017"/>
    </source>
</evidence>
<evidence type="ECO:0000256" key="3">
    <source>
        <dbReference type="ARBA" id="ARBA00022475"/>
    </source>
</evidence>
<organism evidence="11 12">
    <name type="scientific">Geomicrobium sediminis</name>
    <dbReference type="NCBI Taxonomy" id="1347788"/>
    <lineage>
        <taxon>Bacteria</taxon>
        <taxon>Bacillati</taxon>
        <taxon>Bacillota</taxon>
        <taxon>Bacilli</taxon>
        <taxon>Bacillales</taxon>
        <taxon>Geomicrobium</taxon>
    </lineage>
</organism>
<gene>
    <name evidence="11" type="ORF">JOD17_003679</name>
</gene>
<evidence type="ECO:0000313" key="11">
    <source>
        <dbReference type="EMBL" id="MBM7634557.1"/>
    </source>
</evidence>
<dbReference type="Pfam" id="PF00924">
    <property type="entry name" value="MS_channel_2nd"/>
    <property type="match status" value="1"/>
</dbReference>
<evidence type="ECO:0000256" key="4">
    <source>
        <dbReference type="ARBA" id="ARBA00022692"/>
    </source>
</evidence>
<dbReference type="InterPro" id="IPR045042">
    <property type="entry name" value="YnaI-like"/>
</dbReference>
<reference evidence="11 12" key="1">
    <citation type="submission" date="2021-01" db="EMBL/GenBank/DDBJ databases">
        <title>Genomic Encyclopedia of Type Strains, Phase IV (KMG-IV): sequencing the most valuable type-strain genomes for metagenomic binning, comparative biology and taxonomic classification.</title>
        <authorList>
            <person name="Goeker M."/>
        </authorList>
    </citation>
    <scope>NUCLEOTIDE SEQUENCE [LARGE SCALE GENOMIC DNA]</scope>
    <source>
        <strain evidence="11 12">DSM 25540</strain>
    </source>
</reference>
<keyword evidence="12" id="KW-1185">Reference proteome</keyword>
<accession>A0ABS2PH11</accession>
<dbReference type="InterPro" id="IPR049142">
    <property type="entry name" value="MS_channel_1st"/>
</dbReference>
<keyword evidence="3" id="KW-1003">Cell membrane</keyword>
<proteinExistence type="inferred from homology"/>
<dbReference type="InterPro" id="IPR011014">
    <property type="entry name" value="MscS_channel_TM-2"/>
</dbReference>
<evidence type="ECO:0000256" key="5">
    <source>
        <dbReference type="ARBA" id="ARBA00022989"/>
    </source>
</evidence>
<name>A0ABS2PH11_9BACL</name>
<comment type="similarity">
    <text evidence="2">Belongs to the MscS (TC 1.A.23) family.</text>
</comment>
<evidence type="ECO:0000259" key="8">
    <source>
        <dbReference type="Pfam" id="PF00924"/>
    </source>
</evidence>
<dbReference type="InterPro" id="IPR011066">
    <property type="entry name" value="MscS_channel_C_sf"/>
</dbReference>
<feature type="transmembrane region" description="Helical" evidence="7">
    <location>
        <begin position="96"/>
        <end position="117"/>
    </location>
</feature>
<dbReference type="RefSeq" id="WP_204699375.1">
    <property type="nucleotide sequence ID" value="NZ_JAFBEC010000014.1"/>
</dbReference>
<dbReference type="Gene3D" id="3.30.70.100">
    <property type="match status" value="1"/>
</dbReference>
<dbReference type="Gene3D" id="1.10.287.1260">
    <property type="match status" value="1"/>
</dbReference>
<feature type="transmembrane region" description="Helical" evidence="7">
    <location>
        <begin position="138"/>
        <end position="159"/>
    </location>
</feature>
<dbReference type="InterPro" id="IPR049278">
    <property type="entry name" value="MS_channel_C"/>
</dbReference>
<evidence type="ECO:0000259" key="9">
    <source>
        <dbReference type="Pfam" id="PF21082"/>
    </source>
</evidence>
<dbReference type="Pfam" id="PF21082">
    <property type="entry name" value="MS_channel_3rd"/>
    <property type="match status" value="1"/>
</dbReference>
<feature type="domain" description="Mechanosensitive ion channel MscS C-terminal" evidence="9">
    <location>
        <begin position="261"/>
        <end position="347"/>
    </location>
</feature>
<evidence type="ECO:0000256" key="1">
    <source>
        <dbReference type="ARBA" id="ARBA00004651"/>
    </source>
</evidence>
<feature type="transmembrane region" description="Helical" evidence="7">
    <location>
        <begin position="165"/>
        <end position="185"/>
    </location>
</feature>
<dbReference type="SUPFAM" id="SSF82689">
    <property type="entry name" value="Mechanosensitive channel protein MscS (YggB), C-terminal domain"/>
    <property type="match status" value="1"/>
</dbReference>
<dbReference type="Proteomes" id="UP000741863">
    <property type="component" value="Unassembled WGS sequence"/>
</dbReference>
<evidence type="ECO:0000259" key="10">
    <source>
        <dbReference type="Pfam" id="PF21088"/>
    </source>
</evidence>
<evidence type="ECO:0000256" key="7">
    <source>
        <dbReference type="SAM" id="Phobius"/>
    </source>
</evidence>
<dbReference type="InterPro" id="IPR023408">
    <property type="entry name" value="MscS_beta-dom_sf"/>
</dbReference>
<dbReference type="SUPFAM" id="SSF82861">
    <property type="entry name" value="Mechanosensitive channel protein MscS (YggB), transmembrane region"/>
    <property type="match status" value="1"/>
</dbReference>
<dbReference type="SUPFAM" id="SSF50182">
    <property type="entry name" value="Sm-like ribonucleoproteins"/>
    <property type="match status" value="1"/>
</dbReference>
<feature type="transmembrane region" description="Helical" evidence="7">
    <location>
        <begin position="65"/>
        <end position="84"/>
    </location>
</feature>
<keyword evidence="4 7" id="KW-0812">Transmembrane</keyword>
<dbReference type="Gene3D" id="2.30.30.60">
    <property type="match status" value="1"/>
</dbReference>
<feature type="domain" description="Mechanosensitive ion channel transmembrane helices 2/3" evidence="10">
    <location>
        <begin position="146"/>
        <end position="186"/>
    </location>
</feature>
<evidence type="ECO:0000313" key="12">
    <source>
        <dbReference type="Proteomes" id="UP000741863"/>
    </source>
</evidence>
<comment type="subcellular location">
    <subcellularLocation>
        <location evidence="1">Cell membrane</location>
        <topology evidence="1">Multi-pass membrane protein</topology>
    </subcellularLocation>
</comment>
<dbReference type="Pfam" id="PF21088">
    <property type="entry name" value="MS_channel_1st"/>
    <property type="match status" value="1"/>
</dbReference>
<keyword evidence="5 7" id="KW-1133">Transmembrane helix</keyword>
<dbReference type="PANTHER" id="PTHR43634:SF2">
    <property type="entry name" value="LOW CONDUCTANCE MECHANOSENSITIVE CHANNEL YNAI"/>
    <property type="match status" value="1"/>
</dbReference>
<evidence type="ECO:0000256" key="6">
    <source>
        <dbReference type="ARBA" id="ARBA00023136"/>
    </source>
</evidence>
<feature type="domain" description="Mechanosensitive ion channel MscS" evidence="8">
    <location>
        <begin position="187"/>
        <end position="253"/>
    </location>
</feature>
<comment type="caution">
    <text evidence="11">The sequence shown here is derived from an EMBL/GenBank/DDBJ whole genome shotgun (WGS) entry which is preliminary data.</text>
</comment>
<keyword evidence="6 7" id="KW-0472">Membrane</keyword>
<dbReference type="PANTHER" id="PTHR43634">
    <property type="entry name" value="OW CONDUCTANCE MECHANOSENSITIVE CHANNEL"/>
    <property type="match status" value="1"/>
</dbReference>
<protein>
    <submittedName>
        <fullName evidence="11">MscS family membrane protein</fullName>
    </submittedName>
</protein>
<feature type="transmembrane region" description="Helical" evidence="7">
    <location>
        <begin position="12"/>
        <end position="30"/>
    </location>
</feature>
<dbReference type="InterPro" id="IPR010920">
    <property type="entry name" value="LSM_dom_sf"/>
</dbReference>